<comment type="caution">
    <text evidence="3">The sequence shown here is derived from an EMBL/GenBank/DDBJ whole genome shotgun (WGS) entry which is preliminary data.</text>
</comment>
<evidence type="ECO:0000259" key="2">
    <source>
        <dbReference type="Pfam" id="PF08241"/>
    </source>
</evidence>
<proteinExistence type="predicted"/>
<dbReference type="Gene3D" id="3.40.50.150">
    <property type="entry name" value="Vaccinia Virus protein VP39"/>
    <property type="match status" value="1"/>
</dbReference>
<dbReference type="GO" id="GO:0008168">
    <property type="term" value="F:methyltransferase activity"/>
    <property type="evidence" value="ECO:0007669"/>
    <property type="project" value="UniProtKB-KW"/>
</dbReference>
<dbReference type="SUPFAM" id="SSF53335">
    <property type="entry name" value="S-adenosyl-L-methionine-dependent methyltransferases"/>
    <property type="match status" value="1"/>
</dbReference>
<keyword evidence="3" id="KW-0808">Transferase</keyword>
<sequence>MSDKRFNPNKADKLLSEERKESLKPNKIIDKIGIRERDRVADLGAGNGFFTIPIAERTNEVVYAVDIESQMLKLLEKRADEQQIENIQYIVSDLEGINLKDDSVNKVLVAFVIHEVERIKNALNEIKRILKPGGEIMIIEWEAIETKSGPPLNHRISSTKMMDILRNNDFKADLIPLNDTNYAVKAALA</sequence>
<dbReference type="EMBL" id="FOEH01000007">
    <property type="protein sequence ID" value="SEQ89359.1"/>
    <property type="molecule type" value="Genomic_DNA"/>
</dbReference>
<feature type="region of interest" description="Disordered" evidence="1">
    <location>
        <begin position="1"/>
        <end position="20"/>
    </location>
</feature>
<evidence type="ECO:0000313" key="4">
    <source>
        <dbReference type="Proteomes" id="UP000198733"/>
    </source>
</evidence>
<dbReference type="Pfam" id="PF08241">
    <property type="entry name" value="Methyltransf_11"/>
    <property type="match status" value="1"/>
</dbReference>
<gene>
    <name evidence="3" type="ORF">SAMN05216232_3600</name>
</gene>
<reference evidence="3 4" key="1">
    <citation type="submission" date="2016-10" db="EMBL/GenBank/DDBJ databases">
        <authorList>
            <person name="Varghese N."/>
            <person name="Submissions S."/>
        </authorList>
    </citation>
    <scope>NUCLEOTIDE SEQUENCE [LARGE SCALE GENOMIC DNA]</scope>
    <source>
        <strain evidence="3 4">CGMCC 1.7734</strain>
    </source>
</reference>
<dbReference type="Proteomes" id="UP000198733">
    <property type="component" value="Unassembled WGS sequence"/>
</dbReference>
<keyword evidence="4" id="KW-1185">Reference proteome</keyword>
<dbReference type="InterPro" id="IPR013216">
    <property type="entry name" value="Methyltransf_11"/>
</dbReference>
<keyword evidence="3" id="KW-0489">Methyltransferase</keyword>
<evidence type="ECO:0000313" key="3">
    <source>
        <dbReference type="EMBL" id="SEQ89359.1"/>
    </source>
</evidence>
<organism evidence="3 4">
    <name type="scientific">Virgibacillus subterraneus</name>
    <dbReference type="NCBI Taxonomy" id="621109"/>
    <lineage>
        <taxon>Bacteria</taxon>
        <taxon>Bacillati</taxon>
        <taxon>Bacillota</taxon>
        <taxon>Bacilli</taxon>
        <taxon>Bacillales</taxon>
        <taxon>Bacillaceae</taxon>
        <taxon>Virgibacillus</taxon>
    </lineage>
</organism>
<dbReference type="RefSeq" id="WP_245736140.1">
    <property type="nucleotide sequence ID" value="NZ_FOEH01000007.1"/>
</dbReference>
<feature type="domain" description="Methyltransferase type 11" evidence="2">
    <location>
        <begin position="42"/>
        <end position="138"/>
    </location>
</feature>
<accession>A0A1H9JRD8</accession>
<dbReference type="GO" id="GO:0032259">
    <property type="term" value="P:methylation"/>
    <property type="evidence" value="ECO:0007669"/>
    <property type="project" value="UniProtKB-KW"/>
</dbReference>
<name>A0A1H9JRD8_9BACI</name>
<dbReference type="InterPro" id="IPR029063">
    <property type="entry name" value="SAM-dependent_MTases_sf"/>
</dbReference>
<protein>
    <submittedName>
        <fullName evidence="3">Methyltransferase domain-containing protein</fullName>
    </submittedName>
</protein>
<evidence type="ECO:0000256" key="1">
    <source>
        <dbReference type="SAM" id="MobiDB-lite"/>
    </source>
</evidence>
<dbReference type="PANTHER" id="PTHR43591">
    <property type="entry name" value="METHYLTRANSFERASE"/>
    <property type="match status" value="1"/>
</dbReference>
<dbReference type="PANTHER" id="PTHR43591:SF24">
    <property type="entry name" value="2-METHOXY-6-POLYPRENYL-1,4-BENZOQUINOL METHYLASE, MITOCHONDRIAL"/>
    <property type="match status" value="1"/>
</dbReference>
<dbReference type="CDD" id="cd02440">
    <property type="entry name" value="AdoMet_MTases"/>
    <property type="match status" value="1"/>
</dbReference>